<gene>
    <name evidence="2" type="ORF">GGR28_002274</name>
</gene>
<dbReference type="Pfam" id="PF13646">
    <property type="entry name" value="HEAT_2"/>
    <property type="match status" value="1"/>
</dbReference>
<keyword evidence="1" id="KW-0812">Transmembrane</keyword>
<dbReference type="RefSeq" id="WP_183495883.1">
    <property type="nucleotide sequence ID" value="NZ_JACIFF010000005.1"/>
</dbReference>
<dbReference type="Gene3D" id="1.25.10.10">
    <property type="entry name" value="Leucine-rich Repeat Variant"/>
    <property type="match status" value="1"/>
</dbReference>
<keyword evidence="3" id="KW-1185">Reference proteome</keyword>
<organism evidence="2 3">
    <name type="scientific">Neolewinella aquimaris</name>
    <dbReference type="NCBI Taxonomy" id="1835722"/>
    <lineage>
        <taxon>Bacteria</taxon>
        <taxon>Pseudomonadati</taxon>
        <taxon>Bacteroidota</taxon>
        <taxon>Saprospiria</taxon>
        <taxon>Saprospirales</taxon>
        <taxon>Lewinellaceae</taxon>
        <taxon>Neolewinella</taxon>
    </lineage>
</organism>
<proteinExistence type="predicted"/>
<dbReference type="Proteomes" id="UP000576209">
    <property type="component" value="Unassembled WGS sequence"/>
</dbReference>
<accession>A0A840ECX0</accession>
<evidence type="ECO:0008006" key="4">
    <source>
        <dbReference type="Google" id="ProtNLM"/>
    </source>
</evidence>
<keyword evidence="1" id="KW-1133">Transmembrane helix</keyword>
<evidence type="ECO:0000256" key="1">
    <source>
        <dbReference type="SAM" id="Phobius"/>
    </source>
</evidence>
<dbReference type="InterPro" id="IPR011989">
    <property type="entry name" value="ARM-like"/>
</dbReference>
<dbReference type="InterPro" id="IPR016024">
    <property type="entry name" value="ARM-type_fold"/>
</dbReference>
<dbReference type="EMBL" id="JACIFF010000005">
    <property type="protein sequence ID" value="MBB4079649.1"/>
    <property type="molecule type" value="Genomic_DNA"/>
</dbReference>
<name>A0A840ECX0_9BACT</name>
<protein>
    <recommendedName>
        <fullName evidence="4">HEAT repeat domain-containing protein</fullName>
    </recommendedName>
</protein>
<comment type="caution">
    <text evidence="2">The sequence shown here is derived from an EMBL/GenBank/DDBJ whole genome shotgun (WGS) entry which is preliminary data.</text>
</comment>
<feature type="transmembrane region" description="Helical" evidence="1">
    <location>
        <begin position="62"/>
        <end position="82"/>
    </location>
</feature>
<dbReference type="AlphaFoldDB" id="A0A840ECX0"/>
<evidence type="ECO:0000313" key="3">
    <source>
        <dbReference type="Proteomes" id="UP000576209"/>
    </source>
</evidence>
<keyword evidence="1" id="KW-0472">Membrane</keyword>
<sequence>MKETNDDELNQEMEALRGLRKEIANLPDPQPSAAADRRFAEMLAAHTKPERSSGQTRRLRPAALLSIAATLLLLVFGLGWYFGSTESDAERQLAATRTLMLELMQDRRSSQRMHAATVSLDIDVADPEVIANLGLLLRTDENTNVRLAALDALRRFADAPAARREMLDAMGSDPPAAVRVQLLETLVGLNEKRVLPYLEEIISNDSIPRRLRDAAELGTFKLI</sequence>
<dbReference type="SUPFAM" id="SSF48371">
    <property type="entry name" value="ARM repeat"/>
    <property type="match status" value="1"/>
</dbReference>
<evidence type="ECO:0000313" key="2">
    <source>
        <dbReference type="EMBL" id="MBB4079649.1"/>
    </source>
</evidence>
<reference evidence="2 3" key="1">
    <citation type="submission" date="2020-08" db="EMBL/GenBank/DDBJ databases">
        <title>Genomic Encyclopedia of Type Strains, Phase IV (KMG-IV): sequencing the most valuable type-strain genomes for metagenomic binning, comparative biology and taxonomic classification.</title>
        <authorList>
            <person name="Goeker M."/>
        </authorList>
    </citation>
    <scope>NUCLEOTIDE SEQUENCE [LARGE SCALE GENOMIC DNA]</scope>
    <source>
        <strain evidence="2 3">DSM 105137</strain>
    </source>
</reference>